<feature type="domain" description="ABC transporter" evidence="5">
    <location>
        <begin position="2"/>
        <end position="219"/>
    </location>
</feature>
<accession>A0ABZ3EGH6</accession>
<dbReference type="InterPro" id="IPR003439">
    <property type="entry name" value="ABC_transporter-like_ATP-bd"/>
</dbReference>
<dbReference type="PANTHER" id="PTHR43335">
    <property type="entry name" value="ABC TRANSPORTER, ATP-BINDING PROTEIN"/>
    <property type="match status" value="1"/>
</dbReference>
<proteinExistence type="inferred from homology"/>
<geneLocation type="plasmid" evidence="6 7">
    <name>unnamed</name>
</geneLocation>
<dbReference type="SMART" id="SM00382">
    <property type="entry name" value="AAA"/>
    <property type="match status" value="1"/>
</dbReference>
<comment type="similarity">
    <text evidence="1">Belongs to the ABC transporter superfamily.</text>
</comment>
<evidence type="ECO:0000259" key="5">
    <source>
        <dbReference type="PROSITE" id="PS50893"/>
    </source>
</evidence>
<gene>
    <name evidence="6" type="ORF">QQM35_11090</name>
</gene>
<evidence type="ECO:0000256" key="4">
    <source>
        <dbReference type="ARBA" id="ARBA00022840"/>
    </source>
</evidence>
<name>A0ABZ3EGH6_9STAP</name>
<dbReference type="InterPro" id="IPR027417">
    <property type="entry name" value="P-loop_NTPase"/>
</dbReference>
<dbReference type="PROSITE" id="PS50893">
    <property type="entry name" value="ABC_TRANSPORTER_2"/>
    <property type="match status" value="1"/>
</dbReference>
<protein>
    <submittedName>
        <fullName evidence="6">ABC transporter ATP-binding protein</fullName>
    </submittedName>
</protein>
<evidence type="ECO:0000313" key="6">
    <source>
        <dbReference type="EMBL" id="XAF71648.1"/>
    </source>
</evidence>
<keyword evidence="3" id="KW-0547">Nucleotide-binding</keyword>
<keyword evidence="6" id="KW-0614">Plasmid</keyword>
<dbReference type="InterPro" id="IPR003593">
    <property type="entry name" value="AAA+_ATPase"/>
</dbReference>
<keyword evidence="2" id="KW-0813">Transport</keyword>
<organism evidence="6 7">
    <name type="scientific">Staphylococcus hsinchuensis</name>
    <dbReference type="NCBI Taxonomy" id="3051183"/>
    <lineage>
        <taxon>Bacteria</taxon>
        <taxon>Bacillati</taxon>
        <taxon>Bacillota</taxon>
        <taxon>Bacilli</taxon>
        <taxon>Bacillales</taxon>
        <taxon>Staphylococcaceae</taxon>
        <taxon>Staphylococcus</taxon>
    </lineage>
</organism>
<reference evidence="6 7" key="1">
    <citation type="journal article" date="2024" name="Pathogens">
        <title>Staphylococcus hsinchuensis sp. nov., Isolated from Soymilk.</title>
        <authorList>
            <person name="Wang Y.T."/>
            <person name="Lin Y.C."/>
            <person name="Hsieh Y.H."/>
            <person name="Lin Y.T."/>
            <person name="Hamada M."/>
            <person name="Chen C.C."/>
            <person name="Liou J.S."/>
            <person name="Lee A.Y."/>
            <person name="Zhang W.L."/>
            <person name="Chen Y.T."/>
            <person name="Huang C.H."/>
        </authorList>
    </citation>
    <scope>NUCLEOTIDE SEQUENCE [LARGE SCALE GENOMIC DNA]</scope>
    <source>
        <strain evidence="6 7">H164</strain>
    </source>
</reference>
<dbReference type="Proteomes" id="UP001436297">
    <property type="component" value="Plasmid unnamed"/>
</dbReference>
<evidence type="ECO:0000256" key="3">
    <source>
        <dbReference type="ARBA" id="ARBA00022741"/>
    </source>
</evidence>
<dbReference type="PANTHER" id="PTHR43335:SF4">
    <property type="entry name" value="ABC TRANSPORTER, ATP-BINDING PROTEIN"/>
    <property type="match status" value="1"/>
</dbReference>
<keyword evidence="4 6" id="KW-0067">ATP-binding</keyword>
<sequence>MIQVENLSVSTKHQQILKNISYTFENGKVYGLLGPNGAGKTTLFKSMINVVKYSGNINNTYSRNNIGHLIEHPAFYDNLSCYDNLKLHASYKKNQSDNILQFLKMVGLQEDTSKKFKTLSMGMKQRLGIGRALMDYPKTILLDEPSNGLDPSGIRDIRDIISNYVNTNDRTTIISSHILKEIEEFTDVFVFINNGKIIANIKNKHAFYACLKCEELPLNFANKQSFQGELSIIFDGNSYHIIGDYQYLSNLDSKVKKLSLEELYLQIMTIQAAEVYLK</sequence>
<evidence type="ECO:0000313" key="7">
    <source>
        <dbReference type="Proteomes" id="UP001436297"/>
    </source>
</evidence>
<dbReference type="RefSeq" id="WP_251520938.1">
    <property type="nucleotide sequence ID" value="NZ_CP128356.1"/>
</dbReference>
<dbReference type="Gene3D" id="3.40.50.300">
    <property type="entry name" value="P-loop containing nucleotide triphosphate hydrolases"/>
    <property type="match status" value="1"/>
</dbReference>
<dbReference type="EMBL" id="CP128356">
    <property type="protein sequence ID" value="XAF71648.1"/>
    <property type="molecule type" value="Genomic_DNA"/>
</dbReference>
<keyword evidence="7" id="KW-1185">Reference proteome</keyword>
<evidence type="ECO:0000256" key="1">
    <source>
        <dbReference type="ARBA" id="ARBA00005417"/>
    </source>
</evidence>
<dbReference type="SUPFAM" id="SSF52540">
    <property type="entry name" value="P-loop containing nucleoside triphosphate hydrolases"/>
    <property type="match status" value="1"/>
</dbReference>
<dbReference type="GO" id="GO:0005524">
    <property type="term" value="F:ATP binding"/>
    <property type="evidence" value="ECO:0007669"/>
    <property type="project" value="UniProtKB-KW"/>
</dbReference>
<evidence type="ECO:0000256" key="2">
    <source>
        <dbReference type="ARBA" id="ARBA00022448"/>
    </source>
</evidence>
<dbReference type="Pfam" id="PF00005">
    <property type="entry name" value="ABC_tran"/>
    <property type="match status" value="1"/>
</dbReference>